<dbReference type="EMBL" id="JACHJS010000001">
    <property type="protein sequence ID" value="MBB4966564.1"/>
    <property type="molecule type" value="Genomic_DNA"/>
</dbReference>
<dbReference type="PANTHER" id="PTHR43445:SF1">
    <property type="entry name" value="PGA SYNTHASE CAPB"/>
    <property type="match status" value="1"/>
</dbReference>
<keyword evidence="2" id="KW-0472">Membrane</keyword>
<feature type="compositionally biased region" description="Basic and acidic residues" evidence="1">
    <location>
        <begin position="671"/>
        <end position="684"/>
    </location>
</feature>
<sequence>MTYLYVVYLVMVGGLLMAGIAEQRRHLAHLHAIEHRVLVNGIRGKSSITRLCAGALRGGGLVTTAKTTGTAARFIHPDGTEEPVYRKFGVANVVEQIGIVRRAAAYRSDVLVIECMAVMPDLQEINQSKLIQSTIGVLCNVREDHLAEMGPTLDDVARSLSRSMPVGGVCVTAERDRLHILEKEAAKRDCELIAVDPESVSDEDMAGFTWVTFKENVAIALKVAELLGVNRQLALTGMWSAPPDPGVLSVQTRAVHGKTVRMANVFAANDPESTLMNIERLLEQGAIARPLHVVINCRPDRVERNRQMGELVARIEPDHVVLIGEPTRSARSTIAESWQDRVSDLGGSRGPEELVAEILAKVEDEVSLVAIGNIHGQGEVLLHALDEFEEIAADQAPRRTTVPDDHRPAPDRDHARLPAHDPRRPAAPDHGRSRAHDLRHPAAPDRTRPAGPDHGPIRADTSARDLPHPTAAPGPARNRPTGADASAPGRLPSGPGAETSARDLPRPPAPGHSRSHADTSARDLPRPVPPPHDRPGHGMAADEEHRSADPARPRPGRYDLDPPTELLPLVPRDAADAPAPRPYRPRRLVDDRAHDAAPARPQAPAEAPARRPDDRPRPGTYQPRRLADEPGSGRPAPDPHDPGTGRRRAPEPPGHEPREATGGPTRTGRLHRPDAESRPDEPPSRRSRPAAPPDRHPAPTHTDRPHPGQPRHTDRSHPGRPRQSDRTPQDDPRGAARPAVPPEHRPGHRHPDDPARQNSDGAPRPDRPGPPRRPEHGSTRRHGGHPGGPQGGHPGGPPPDRRTGPRPEQRPTGDRPRPDRQDQGPVDLHGAHRQNAPRREHAPGPTGEWPAPDRRDPPDRPHDRTRTNP</sequence>
<dbReference type="InterPro" id="IPR008337">
    <property type="entry name" value="Capsule_biosynth_CapB"/>
</dbReference>
<feature type="compositionally biased region" description="Basic and acidic residues" evidence="1">
    <location>
        <begin position="587"/>
        <end position="597"/>
    </location>
</feature>
<keyword evidence="2" id="KW-0812">Transmembrane</keyword>
<dbReference type="PRINTS" id="PR01758">
    <property type="entry name" value="CAPSULEPROTB"/>
</dbReference>
<dbReference type="NCBIfam" id="TIGR04012">
    <property type="entry name" value="poly_gGlu_PgsB"/>
    <property type="match status" value="1"/>
</dbReference>
<evidence type="ECO:0000313" key="3">
    <source>
        <dbReference type="EMBL" id="MBB4966564.1"/>
    </source>
</evidence>
<feature type="compositionally biased region" description="Basic and acidic residues" evidence="1">
    <location>
        <begin position="608"/>
        <end position="617"/>
    </location>
</feature>
<feature type="compositionally biased region" description="Low complexity" evidence="1">
    <location>
        <begin position="598"/>
        <end position="607"/>
    </location>
</feature>
<organism evidence="3 4">
    <name type="scientific">Saccharothrix violaceirubra</name>
    <dbReference type="NCBI Taxonomy" id="413306"/>
    <lineage>
        <taxon>Bacteria</taxon>
        <taxon>Bacillati</taxon>
        <taxon>Actinomycetota</taxon>
        <taxon>Actinomycetes</taxon>
        <taxon>Pseudonocardiales</taxon>
        <taxon>Pseudonocardiaceae</taxon>
        <taxon>Saccharothrix</taxon>
    </lineage>
</organism>
<dbReference type="AlphaFoldDB" id="A0A7W7T4S7"/>
<evidence type="ECO:0000256" key="2">
    <source>
        <dbReference type="SAM" id="Phobius"/>
    </source>
</evidence>
<feature type="compositionally biased region" description="Gly residues" evidence="1">
    <location>
        <begin position="785"/>
        <end position="794"/>
    </location>
</feature>
<keyword evidence="4" id="KW-1185">Reference proteome</keyword>
<feature type="compositionally biased region" description="Basic and acidic residues" evidence="1">
    <location>
        <begin position="799"/>
        <end position="822"/>
    </location>
</feature>
<dbReference type="Gene3D" id="3.40.1190.10">
    <property type="entry name" value="Mur-like, catalytic domain"/>
    <property type="match status" value="1"/>
</dbReference>
<feature type="compositionally biased region" description="Basic and acidic residues" evidence="1">
    <location>
        <begin position="851"/>
        <end position="869"/>
    </location>
</feature>
<accession>A0A7W7T4S7</accession>
<protein>
    <submittedName>
        <fullName evidence="3">Poly-gamma-glutamate synthase PgsB/CapB</fullName>
    </submittedName>
</protein>
<dbReference type="Proteomes" id="UP000542674">
    <property type="component" value="Unassembled WGS sequence"/>
</dbReference>
<dbReference type="PANTHER" id="PTHR43445">
    <property type="entry name" value="UDP-N-ACETYLMURAMATE--L-ALANINE LIGASE-RELATED"/>
    <property type="match status" value="1"/>
</dbReference>
<feature type="compositionally biased region" description="Basic and acidic residues" evidence="1">
    <location>
        <begin position="515"/>
        <end position="560"/>
    </location>
</feature>
<dbReference type="RefSeq" id="WP_184670636.1">
    <property type="nucleotide sequence ID" value="NZ_BAABAI010000022.1"/>
</dbReference>
<evidence type="ECO:0000256" key="1">
    <source>
        <dbReference type="SAM" id="MobiDB-lite"/>
    </source>
</evidence>
<feature type="region of interest" description="Disordered" evidence="1">
    <location>
        <begin position="393"/>
        <end position="869"/>
    </location>
</feature>
<feature type="compositionally biased region" description="Basic and acidic residues" evidence="1">
    <location>
        <begin position="401"/>
        <end position="448"/>
    </location>
</feature>
<feature type="compositionally biased region" description="Basic and acidic residues" evidence="1">
    <location>
        <begin position="742"/>
        <end position="755"/>
    </location>
</feature>
<keyword evidence="2" id="KW-1133">Transmembrane helix</keyword>
<feature type="compositionally biased region" description="Basic and acidic residues" evidence="1">
    <location>
        <begin position="455"/>
        <end position="467"/>
    </location>
</feature>
<dbReference type="SUPFAM" id="SSF53623">
    <property type="entry name" value="MurD-like peptide ligases, catalytic domain"/>
    <property type="match status" value="1"/>
</dbReference>
<dbReference type="GO" id="GO:0045227">
    <property type="term" value="P:capsule polysaccharide biosynthetic process"/>
    <property type="evidence" value="ECO:0007669"/>
    <property type="project" value="InterPro"/>
</dbReference>
<reference evidence="3 4" key="1">
    <citation type="submission" date="2020-08" db="EMBL/GenBank/DDBJ databases">
        <title>Sequencing the genomes of 1000 actinobacteria strains.</title>
        <authorList>
            <person name="Klenk H.-P."/>
        </authorList>
    </citation>
    <scope>NUCLEOTIDE SEQUENCE [LARGE SCALE GENOMIC DNA]</scope>
    <source>
        <strain evidence="3 4">DSM 45084</strain>
    </source>
</reference>
<proteinExistence type="predicted"/>
<feature type="compositionally biased region" description="Basic and acidic residues" evidence="1">
    <location>
        <begin position="637"/>
        <end position="659"/>
    </location>
</feature>
<dbReference type="InterPro" id="IPR036565">
    <property type="entry name" value="Mur-like_cat_sf"/>
</dbReference>
<dbReference type="GO" id="GO:0016020">
    <property type="term" value="C:membrane"/>
    <property type="evidence" value="ECO:0007669"/>
    <property type="project" value="InterPro"/>
</dbReference>
<feature type="compositionally biased region" description="Basic and acidic residues" evidence="1">
    <location>
        <begin position="693"/>
        <end position="734"/>
    </location>
</feature>
<feature type="transmembrane region" description="Helical" evidence="2">
    <location>
        <begin position="6"/>
        <end position="21"/>
    </location>
</feature>
<comment type="caution">
    <text evidence="3">The sequence shown here is derived from an EMBL/GenBank/DDBJ whole genome shotgun (WGS) entry which is preliminary data.</text>
</comment>
<dbReference type="InterPro" id="IPR050061">
    <property type="entry name" value="MurCDEF_pg_biosynth"/>
</dbReference>
<evidence type="ECO:0000313" key="4">
    <source>
        <dbReference type="Proteomes" id="UP000542674"/>
    </source>
</evidence>
<dbReference type="GO" id="GO:0005524">
    <property type="term" value="F:ATP binding"/>
    <property type="evidence" value="ECO:0007669"/>
    <property type="project" value="InterPro"/>
</dbReference>
<gene>
    <name evidence="3" type="ORF">F4559_003923</name>
</gene>
<feature type="compositionally biased region" description="Basic and acidic residues" evidence="1">
    <location>
        <begin position="763"/>
        <end position="778"/>
    </location>
</feature>
<feature type="compositionally biased region" description="Low complexity" evidence="1">
    <location>
        <begin position="566"/>
        <end position="578"/>
    </location>
</feature>
<name>A0A7W7T4S7_9PSEU</name>